<evidence type="ECO:0000259" key="1">
    <source>
        <dbReference type="Pfam" id="PF17831"/>
    </source>
</evidence>
<evidence type="ECO:0000259" key="2">
    <source>
        <dbReference type="Pfam" id="PF22613"/>
    </source>
</evidence>
<dbReference type="PANTHER" id="PTHR43825:SF3">
    <property type="entry name" value="PYRUVATE DEHYDROGENASE E1 COMPONENT"/>
    <property type="match status" value="1"/>
</dbReference>
<accession>A0A6J7QDE8</accession>
<dbReference type="AlphaFoldDB" id="A0A6J7QDE8"/>
<dbReference type="Gene3D" id="3.40.50.970">
    <property type="match status" value="1"/>
</dbReference>
<proteinExistence type="predicted"/>
<gene>
    <name evidence="3" type="ORF">UFOPK3931_02888</name>
</gene>
<dbReference type="EMBL" id="CAFBOL010000115">
    <property type="protein sequence ID" value="CAB5012432.1"/>
    <property type="molecule type" value="Genomic_DNA"/>
</dbReference>
<organism evidence="3">
    <name type="scientific">freshwater metagenome</name>
    <dbReference type="NCBI Taxonomy" id="449393"/>
    <lineage>
        <taxon>unclassified sequences</taxon>
        <taxon>metagenomes</taxon>
        <taxon>ecological metagenomes</taxon>
    </lineage>
</organism>
<dbReference type="InterPro" id="IPR009014">
    <property type="entry name" value="Transketo_C/PFOR_II"/>
</dbReference>
<name>A0A6J7QDE8_9ZZZZ</name>
<dbReference type="SUPFAM" id="SSF52922">
    <property type="entry name" value="TK C-terminal domain-like"/>
    <property type="match status" value="1"/>
</dbReference>
<feature type="domain" description="Transketolase-like C-terminal" evidence="2">
    <location>
        <begin position="222"/>
        <end position="357"/>
    </location>
</feature>
<dbReference type="SUPFAM" id="SSF52518">
    <property type="entry name" value="Thiamin diphosphate-binding fold (THDP-binding)"/>
    <property type="match status" value="1"/>
</dbReference>
<feature type="domain" description="Pyruvate dehydrogenase E1 component middle" evidence="1">
    <location>
        <begin position="1"/>
        <end position="208"/>
    </location>
</feature>
<protein>
    <submittedName>
        <fullName evidence="3">Unannotated protein</fullName>
    </submittedName>
</protein>
<evidence type="ECO:0000313" key="3">
    <source>
        <dbReference type="EMBL" id="CAB5012432.1"/>
    </source>
</evidence>
<dbReference type="InterPro" id="IPR051157">
    <property type="entry name" value="PDH/Transketolase"/>
</dbReference>
<dbReference type="PANTHER" id="PTHR43825">
    <property type="entry name" value="PYRUVATE DEHYDROGENASE E1 COMPONENT"/>
    <property type="match status" value="1"/>
</dbReference>
<dbReference type="Pfam" id="PF17831">
    <property type="entry name" value="PDH_E1_M"/>
    <property type="match status" value="1"/>
</dbReference>
<sequence>MGFTRLLRNLARDENIGQYVVPIIPDEGRTFGMDSLFPALKIYASQGQKYEPVDHDLLLSYSESTKGQILEEGINEAGAMASFIAAGTAYATRGVPTIPFYTFYSMFGFQRVGDLIWQAADARTRGFLMGATAGRTTLPGEGLQHQDGHSLVLANTVPPCQAYDPAFAYEVATIVQAGIQRMYSADTPAELRDVFYYITLYNENYQMPAMPEGLQPSDVIRGLYRWKAAEGDFQRRATLLFSGSAQGAARAAAQELAEQHGIGVDLWSATSYKALRDEALSSERWNRLHPSQTARVPVVAQLLADTPGPVVAVTDFMKVVPEQVARFLPGRTFLPLGTDGMGRSDTREALRRYFEVDAGHVVVGVLSALAADGLCGAEEIEAAIARHGINPEADDPLAV</sequence>
<dbReference type="Pfam" id="PF22613">
    <property type="entry name" value="Transketolase_C_1"/>
    <property type="match status" value="1"/>
</dbReference>
<dbReference type="InterPro" id="IPR029061">
    <property type="entry name" value="THDP-binding"/>
</dbReference>
<dbReference type="Gene3D" id="3.40.50.920">
    <property type="match status" value="1"/>
</dbReference>
<dbReference type="InterPro" id="IPR055152">
    <property type="entry name" value="Transketolase-like_C_2"/>
</dbReference>
<dbReference type="InterPro" id="IPR041621">
    <property type="entry name" value="PDH_E1_M"/>
</dbReference>
<reference evidence="3" key="1">
    <citation type="submission" date="2020-05" db="EMBL/GenBank/DDBJ databases">
        <authorList>
            <person name="Chiriac C."/>
            <person name="Salcher M."/>
            <person name="Ghai R."/>
            <person name="Kavagutti S V."/>
        </authorList>
    </citation>
    <scope>NUCLEOTIDE SEQUENCE</scope>
</reference>